<proteinExistence type="predicted"/>
<gene>
    <name evidence="1" type="ORF">INS88_03000</name>
</gene>
<keyword evidence="2" id="KW-1185">Reference proteome</keyword>
<evidence type="ECO:0000313" key="1">
    <source>
        <dbReference type="EMBL" id="QOR46190.1"/>
    </source>
</evidence>
<organism evidence="1 2">
    <name type="scientific">Trueperella pecoris</name>
    <dbReference type="NCBI Taxonomy" id="2733571"/>
    <lineage>
        <taxon>Bacteria</taxon>
        <taxon>Bacillati</taxon>
        <taxon>Actinomycetota</taxon>
        <taxon>Actinomycetes</taxon>
        <taxon>Actinomycetales</taxon>
        <taxon>Actinomycetaceae</taxon>
        <taxon>Trueperella</taxon>
    </lineage>
</organism>
<dbReference type="RefSeq" id="WP_197551528.1">
    <property type="nucleotide sequence ID" value="NZ_CP063213.1"/>
</dbReference>
<dbReference type="AlphaFoldDB" id="A0A7M1QVX3"/>
<accession>A0A7M1QVX3</accession>
<dbReference type="EMBL" id="CP063213">
    <property type="protein sequence ID" value="QOR46190.1"/>
    <property type="molecule type" value="Genomic_DNA"/>
</dbReference>
<dbReference type="Proteomes" id="UP000595053">
    <property type="component" value="Chromosome"/>
</dbReference>
<reference evidence="1 2" key="1">
    <citation type="submission" date="2020-10" db="EMBL/GenBank/DDBJ databases">
        <title>Trueperella pecoris sp. nov. isolated from bovine and porcine specimens.</title>
        <authorList>
            <person name="Schoenecker L."/>
            <person name="Schnydrig P."/>
            <person name="Brodard I."/>
            <person name="Thomann A."/>
            <person name="Hemphill A."/>
            <person name="Rodriguez-Campos S."/>
            <person name="Perreten V."/>
            <person name="Jores J."/>
            <person name="Kittl S."/>
        </authorList>
    </citation>
    <scope>NUCLEOTIDE SEQUENCE [LARGE SCALE GENOMIC DNA]</scope>
    <source>
        <strain evidence="1 2">15A0121</strain>
    </source>
</reference>
<evidence type="ECO:0000313" key="2">
    <source>
        <dbReference type="Proteomes" id="UP000595053"/>
    </source>
</evidence>
<name>A0A7M1QVX3_9ACTO</name>
<sequence>MRSLTSHEAELLEALLKHGQASDDSMLTEATRQDLIAQIPSTRVHSECGCGTCPSIQLSAQRQDASFASMEIIEAGTVSHDAMIMLFVNDYQLSYLEVAPMGDSPVELPALDQLVFF</sequence>
<protein>
    <submittedName>
        <fullName evidence="1">Uncharacterized protein</fullName>
    </submittedName>
</protein>